<dbReference type="NCBIfam" id="TIGR02937">
    <property type="entry name" value="sigma70-ECF"/>
    <property type="match status" value="1"/>
</dbReference>
<dbReference type="InterPro" id="IPR007630">
    <property type="entry name" value="RNA_pol_sigma70_r4"/>
</dbReference>
<dbReference type="SUPFAM" id="SSF88946">
    <property type="entry name" value="Sigma2 domain of RNA polymerase sigma factors"/>
    <property type="match status" value="1"/>
</dbReference>
<keyword evidence="4" id="KW-0238">DNA-binding</keyword>
<evidence type="ECO:0000259" key="6">
    <source>
        <dbReference type="Pfam" id="PF04542"/>
    </source>
</evidence>
<feature type="domain" description="RNA polymerase sigma-70 region 2" evidence="6">
    <location>
        <begin position="20"/>
        <end position="84"/>
    </location>
</feature>
<dbReference type="EMBL" id="JAMYJR010000035">
    <property type="protein sequence ID" value="MCO8275215.1"/>
    <property type="molecule type" value="Genomic_DNA"/>
</dbReference>
<dbReference type="PANTHER" id="PTHR43133">
    <property type="entry name" value="RNA POLYMERASE ECF-TYPE SIGMA FACTO"/>
    <property type="match status" value="1"/>
</dbReference>
<evidence type="ECO:0000256" key="4">
    <source>
        <dbReference type="ARBA" id="ARBA00023125"/>
    </source>
</evidence>
<dbReference type="Proteomes" id="UP001523369">
    <property type="component" value="Unassembled WGS sequence"/>
</dbReference>
<dbReference type="Gene3D" id="1.10.1740.10">
    <property type="match status" value="1"/>
</dbReference>
<comment type="similarity">
    <text evidence="1">Belongs to the sigma-70 factor family. ECF subfamily.</text>
</comment>
<evidence type="ECO:0000313" key="9">
    <source>
        <dbReference type="Proteomes" id="UP001523369"/>
    </source>
</evidence>
<reference evidence="8 9" key="1">
    <citation type="submission" date="2022-06" db="EMBL/GenBank/DDBJ databases">
        <title>New Species of the Genus Actinoplanes, ActinopZanes ferrugineus.</title>
        <authorList>
            <person name="Ding P."/>
        </authorList>
    </citation>
    <scope>NUCLEOTIDE SEQUENCE [LARGE SCALE GENOMIC DNA]</scope>
    <source>
        <strain evidence="8 9">TRM88003</strain>
    </source>
</reference>
<keyword evidence="3" id="KW-0731">Sigma factor</keyword>
<dbReference type="InterPro" id="IPR036388">
    <property type="entry name" value="WH-like_DNA-bd_sf"/>
</dbReference>
<keyword evidence="5" id="KW-0804">Transcription</keyword>
<dbReference type="Pfam" id="PF04545">
    <property type="entry name" value="Sigma70_r4"/>
    <property type="match status" value="1"/>
</dbReference>
<keyword evidence="2" id="KW-0805">Transcription regulation</keyword>
<organism evidence="8 9">
    <name type="scientific">Paractinoplanes aksuensis</name>
    <dbReference type="NCBI Taxonomy" id="2939490"/>
    <lineage>
        <taxon>Bacteria</taxon>
        <taxon>Bacillati</taxon>
        <taxon>Actinomycetota</taxon>
        <taxon>Actinomycetes</taxon>
        <taxon>Micromonosporales</taxon>
        <taxon>Micromonosporaceae</taxon>
        <taxon>Paractinoplanes</taxon>
    </lineage>
</organism>
<evidence type="ECO:0000256" key="5">
    <source>
        <dbReference type="ARBA" id="ARBA00023163"/>
    </source>
</evidence>
<dbReference type="InterPro" id="IPR014284">
    <property type="entry name" value="RNA_pol_sigma-70_dom"/>
</dbReference>
<gene>
    <name evidence="8" type="ORF">M1L60_32000</name>
</gene>
<evidence type="ECO:0000256" key="3">
    <source>
        <dbReference type="ARBA" id="ARBA00023082"/>
    </source>
</evidence>
<comment type="caution">
    <text evidence="8">The sequence shown here is derived from an EMBL/GenBank/DDBJ whole genome shotgun (WGS) entry which is preliminary data.</text>
</comment>
<dbReference type="PANTHER" id="PTHR43133:SF52">
    <property type="entry name" value="ECF RNA POLYMERASE SIGMA FACTOR SIGL"/>
    <property type="match status" value="1"/>
</dbReference>
<dbReference type="Gene3D" id="1.10.10.10">
    <property type="entry name" value="Winged helix-like DNA-binding domain superfamily/Winged helix DNA-binding domain"/>
    <property type="match status" value="1"/>
</dbReference>
<evidence type="ECO:0000256" key="1">
    <source>
        <dbReference type="ARBA" id="ARBA00010641"/>
    </source>
</evidence>
<evidence type="ECO:0000259" key="7">
    <source>
        <dbReference type="Pfam" id="PF04545"/>
    </source>
</evidence>
<dbReference type="InterPro" id="IPR007627">
    <property type="entry name" value="RNA_pol_sigma70_r2"/>
</dbReference>
<sequence>MPAALDTVADRDRESRLVALYEACSPGLARFIGRLTHDEQATEDLLQETMLRAWRHIDDLPPDDEGIRRWLFTVARRLVIDSVRLRHHQPVTSTALDLTLMPADDDTIAAALAGQTVRHAFDRLSLAHRAVLSEVFLHGHTPEQAAERLGLPVGTVKSRTHYALRALRTGIAA</sequence>
<evidence type="ECO:0000256" key="2">
    <source>
        <dbReference type="ARBA" id="ARBA00023015"/>
    </source>
</evidence>
<dbReference type="InterPro" id="IPR039425">
    <property type="entry name" value="RNA_pol_sigma-70-like"/>
</dbReference>
<dbReference type="RefSeq" id="WP_253241280.1">
    <property type="nucleotide sequence ID" value="NZ_JAMYJR010000035.1"/>
</dbReference>
<keyword evidence="9" id="KW-1185">Reference proteome</keyword>
<protein>
    <submittedName>
        <fullName evidence="8">Sigma-70 family RNA polymerase sigma factor</fullName>
    </submittedName>
</protein>
<name>A0ABT1DZ86_9ACTN</name>
<dbReference type="InterPro" id="IPR013325">
    <property type="entry name" value="RNA_pol_sigma_r2"/>
</dbReference>
<evidence type="ECO:0000313" key="8">
    <source>
        <dbReference type="EMBL" id="MCO8275215.1"/>
    </source>
</evidence>
<dbReference type="SUPFAM" id="SSF88659">
    <property type="entry name" value="Sigma3 and sigma4 domains of RNA polymerase sigma factors"/>
    <property type="match status" value="1"/>
</dbReference>
<proteinExistence type="inferred from homology"/>
<accession>A0ABT1DZ86</accession>
<feature type="domain" description="RNA polymerase sigma-70 region 4" evidence="7">
    <location>
        <begin position="120"/>
        <end position="168"/>
    </location>
</feature>
<dbReference type="Pfam" id="PF04542">
    <property type="entry name" value="Sigma70_r2"/>
    <property type="match status" value="1"/>
</dbReference>
<dbReference type="InterPro" id="IPR013324">
    <property type="entry name" value="RNA_pol_sigma_r3/r4-like"/>
</dbReference>
<dbReference type="CDD" id="cd06171">
    <property type="entry name" value="Sigma70_r4"/>
    <property type="match status" value="1"/>
</dbReference>